<proteinExistence type="predicted"/>
<keyword evidence="1" id="KW-0472">Membrane</keyword>
<gene>
    <name evidence="2" type="ORF">LUCI_4057</name>
</gene>
<keyword evidence="3" id="KW-1185">Reference proteome</keyword>
<evidence type="ECO:0000256" key="1">
    <source>
        <dbReference type="SAM" id="Phobius"/>
    </source>
</evidence>
<dbReference type="Proteomes" id="UP000277811">
    <property type="component" value="Unassembled WGS sequence"/>
</dbReference>
<sequence length="35" mass="3950">MSRCGGFGFGGGFGIWWIIIIIILLFFFEDNTSFS</sequence>
<dbReference type="EMBL" id="UPPP01000094">
    <property type="protein sequence ID" value="VBB08776.1"/>
    <property type="molecule type" value="Genomic_DNA"/>
</dbReference>
<organism evidence="2 3">
    <name type="scientific">Lucifera butyrica</name>
    <dbReference type="NCBI Taxonomy" id="1351585"/>
    <lineage>
        <taxon>Bacteria</taxon>
        <taxon>Bacillati</taxon>
        <taxon>Bacillota</taxon>
        <taxon>Negativicutes</taxon>
        <taxon>Veillonellales</taxon>
        <taxon>Veillonellaceae</taxon>
        <taxon>Lucifera</taxon>
    </lineage>
</organism>
<dbReference type="AlphaFoldDB" id="A0A498R7P0"/>
<reference evidence="2 3" key="1">
    <citation type="submission" date="2018-06" db="EMBL/GenBank/DDBJ databases">
        <authorList>
            <person name="Strepis N."/>
        </authorList>
    </citation>
    <scope>NUCLEOTIDE SEQUENCE [LARGE SCALE GENOMIC DNA]</scope>
    <source>
        <strain evidence="2">LUCI</strain>
    </source>
</reference>
<feature type="transmembrane region" description="Helical" evidence="1">
    <location>
        <begin position="7"/>
        <end position="28"/>
    </location>
</feature>
<evidence type="ECO:0000313" key="2">
    <source>
        <dbReference type="EMBL" id="VBB08776.1"/>
    </source>
</evidence>
<evidence type="ECO:0000313" key="3">
    <source>
        <dbReference type="Proteomes" id="UP000277811"/>
    </source>
</evidence>
<keyword evidence="1" id="KW-1133">Transmembrane helix</keyword>
<accession>A0A498R7P0</accession>
<keyword evidence="1" id="KW-0812">Transmembrane</keyword>
<name>A0A498R7P0_9FIRM</name>
<protein>
    <submittedName>
        <fullName evidence="2">Uncharacterized protein</fullName>
    </submittedName>
</protein>